<dbReference type="PROSITE" id="PS51272">
    <property type="entry name" value="SLH"/>
    <property type="match status" value="2"/>
</dbReference>
<keyword evidence="3" id="KW-0378">Hydrolase</keyword>
<dbReference type="InterPro" id="IPR038765">
    <property type="entry name" value="Papain-like_cys_pep_sf"/>
</dbReference>
<dbReference type="SUPFAM" id="SSF54001">
    <property type="entry name" value="Cysteine proteinases"/>
    <property type="match status" value="1"/>
</dbReference>
<evidence type="ECO:0000256" key="1">
    <source>
        <dbReference type="ARBA" id="ARBA00007074"/>
    </source>
</evidence>
<dbReference type="PANTHER" id="PTHR47053">
    <property type="entry name" value="MUREIN DD-ENDOPEPTIDASE MEPH-RELATED"/>
    <property type="match status" value="1"/>
</dbReference>
<sequence length="311" mass="33157">MKRLLFILSAVLVISGVTPHATEAATTATQDTVISTAKKYLGVPYKYGGTTTAGIDCSAYTQLVYKNVGVSIPRTSGAQYNSGKAVAKSNLQVGDLVFFNTSGKGVSHVGIYIGSNSFIQASTSRGVTITSLSDPYYWGSKYIGARRIVSFPEKAPVEKAPDVAQTAAPNPAAKPITRLQAAEAIVKELGIKAKYPTATYFKDIPGNHPQLAVINAVYEAGIFTGSEGNFNPDSGLSRAQMAKILVESFHLEGSVKAPFKDVPADSWAAPYVNTLYYNNVTTGYTNGPKAGTYGLNEKVSRTQLGKFMDRL</sequence>
<evidence type="ECO:0000256" key="3">
    <source>
        <dbReference type="ARBA" id="ARBA00022801"/>
    </source>
</evidence>
<protein>
    <recommendedName>
        <fullName evidence="10">S-layer homology domain-containing protein</fullName>
    </recommendedName>
</protein>
<evidence type="ECO:0000313" key="9">
    <source>
        <dbReference type="Proteomes" id="UP001549099"/>
    </source>
</evidence>
<feature type="signal peptide" evidence="5">
    <location>
        <begin position="1"/>
        <end position="24"/>
    </location>
</feature>
<keyword evidence="5" id="KW-0732">Signal</keyword>
<dbReference type="Pfam" id="PF00877">
    <property type="entry name" value="NLPC_P60"/>
    <property type="match status" value="1"/>
</dbReference>
<dbReference type="InterPro" id="IPR001119">
    <property type="entry name" value="SLH_dom"/>
</dbReference>
<dbReference type="RefSeq" id="WP_354196527.1">
    <property type="nucleotide sequence ID" value="NZ_JBEPLW010000007.1"/>
</dbReference>
<keyword evidence="4" id="KW-0788">Thiol protease</keyword>
<dbReference type="EMBL" id="JBEPLW010000007">
    <property type="protein sequence ID" value="MET3575397.1"/>
    <property type="molecule type" value="Genomic_DNA"/>
</dbReference>
<dbReference type="PANTHER" id="PTHR47053:SF1">
    <property type="entry name" value="MUREIN DD-ENDOPEPTIDASE MEPH-RELATED"/>
    <property type="match status" value="1"/>
</dbReference>
<comment type="similarity">
    <text evidence="1">Belongs to the peptidase C40 family.</text>
</comment>
<evidence type="ECO:0000256" key="4">
    <source>
        <dbReference type="ARBA" id="ARBA00022807"/>
    </source>
</evidence>
<evidence type="ECO:0000256" key="5">
    <source>
        <dbReference type="SAM" id="SignalP"/>
    </source>
</evidence>
<keyword evidence="9" id="KW-1185">Reference proteome</keyword>
<dbReference type="InterPro" id="IPR051202">
    <property type="entry name" value="Peptidase_C40"/>
</dbReference>
<dbReference type="Proteomes" id="UP001549099">
    <property type="component" value="Unassembled WGS sequence"/>
</dbReference>
<reference evidence="8 9" key="1">
    <citation type="submission" date="2024-06" db="EMBL/GenBank/DDBJ databases">
        <title>Genomic Encyclopedia of Type Strains, Phase IV (KMG-IV): sequencing the most valuable type-strain genomes for metagenomic binning, comparative biology and taxonomic classification.</title>
        <authorList>
            <person name="Goeker M."/>
        </authorList>
    </citation>
    <scope>NUCLEOTIDE SEQUENCE [LARGE SCALE GENOMIC DNA]</scope>
    <source>
        <strain evidence="8 9">DSM 26128</strain>
    </source>
</reference>
<evidence type="ECO:0008006" key="10">
    <source>
        <dbReference type="Google" id="ProtNLM"/>
    </source>
</evidence>
<evidence type="ECO:0000259" key="7">
    <source>
        <dbReference type="PROSITE" id="PS51935"/>
    </source>
</evidence>
<dbReference type="Gene3D" id="3.90.1720.10">
    <property type="entry name" value="endopeptidase domain like (from Nostoc punctiforme)"/>
    <property type="match status" value="1"/>
</dbReference>
<evidence type="ECO:0000313" key="8">
    <source>
        <dbReference type="EMBL" id="MET3575397.1"/>
    </source>
</evidence>
<feature type="domain" description="SLH" evidence="6">
    <location>
        <begin position="197"/>
        <end position="259"/>
    </location>
</feature>
<evidence type="ECO:0000259" key="6">
    <source>
        <dbReference type="PROSITE" id="PS51272"/>
    </source>
</evidence>
<feature type="domain" description="SLH" evidence="6">
    <location>
        <begin position="260"/>
        <end position="311"/>
    </location>
</feature>
<organism evidence="8 9">
    <name type="scientific">Bhargavaea ullalensis</name>
    <dbReference type="NCBI Taxonomy" id="1265685"/>
    <lineage>
        <taxon>Bacteria</taxon>
        <taxon>Bacillati</taxon>
        <taxon>Bacillota</taxon>
        <taxon>Bacilli</taxon>
        <taxon>Bacillales</taxon>
        <taxon>Caryophanaceae</taxon>
        <taxon>Bhargavaea</taxon>
    </lineage>
</organism>
<dbReference type="PROSITE" id="PS51935">
    <property type="entry name" value="NLPC_P60"/>
    <property type="match status" value="1"/>
</dbReference>
<proteinExistence type="inferred from homology"/>
<keyword evidence="2" id="KW-0645">Protease</keyword>
<feature type="chain" id="PRO_5046986598" description="S-layer homology domain-containing protein" evidence="5">
    <location>
        <begin position="25"/>
        <end position="311"/>
    </location>
</feature>
<dbReference type="Pfam" id="PF00395">
    <property type="entry name" value="SLH"/>
    <property type="match status" value="2"/>
</dbReference>
<accession>A0ABV2GAT3</accession>
<evidence type="ECO:0000256" key="2">
    <source>
        <dbReference type="ARBA" id="ARBA00022670"/>
    </source>
</evidence>
<gene>
    <name evidence="8" type="ORF">ABID49_001302</name>
</gene>
<comment type="caution">
    <text evidence="8">The sequence shown here is derived from an EMBL/GenBank/DDBJ whole genome shotgun (WGS) entry which is preliminary data.</text>
</comment>
<name>A0ABV2GAT3_9BACL</name>
<feature type="domain" description="NlpC/P60" evidence="7">
    <location>
        <begin position="27"/>
        <end position="149"/>
    </location>
</feature>
<dbReference type="InterPro" id="IPR000064">
    <property type="entry name" value="NLP_P60_dom"/>
</dbReference>